<dbReference type="GO" id="GO:0005524">
    <property type="term" value="F:ATP binding"/>
    <property type="evidence" value="ECO:0007669"/>
    <property type="project" value="UniProtKB-KW"/>
</dbReference>
<dbReference type="EMBL" id="JBJHZX010000047">
    <property type="protein sequence ID" value="MFL0198120.1"/>
    <property type="molecule type" value="Genomic_DNA"/>
</dbReference>
<gene>
    <name evidence="2" type="ORF">ACJDU8_21510</name>
</gene>
<evidence type="ECO:0000313" key="2">
    <source>
        <dbReference type="EMBL" id="MFL0198120.1"/>
    </source>
</evidence>
<dbReference type="RefSeq" id="WP_406794229.1">
    <property type="nucleotide sequence ID" value="NZ_JBJHZX010000047.1"/>
</dbReference>
<organism evidence="2 3">
    <name type="scientific">Candidatus Clostridium eludens</name>
    <dbReference type="NCBI Taxonomy" id="3381663"/>
    <lineage>
        <taxon>Bacteria</taxon>
        <taxon>Bacillati</taxon>
        <taxon>Bacillota</taxon>
        <taxon>Clostridia</taxon>
        <taxon>Eubacteriales</taxon>
        <taxon>Clostridiaceae</taxon>
        <taxon>Clostridium</taxon>
    </lineage>
</organism>
<reference evidence="2 3" key="1">
    <citation type="submission" date="2024-11" db="EMBL/GenBank/DDBJ databases">
        <authorList>
            <person name="Heng Y.C."/>
            <person name="Lim A.C.H."/>
            <person name="Lee J.K.Y."/>
            <person name="Kittelmann S."/>
        </authorList>
    </citation>
    <scope>NUCLEOTIDE SEQUENCE [LARGE SCALE GENOMIC DNA]</scope>
    <source>
        <strain evidence="2 3">WILCCON 0269</strain>
    </source>
</reference>
<dbReference type="Pfam" id="PF04326">
    <property type="entry name" value="SLFN_AlbA_2"/>
    <property type="match status" value="1"/>
</dbReference>
<proteinExistence type="predicted"/>
<dbReference type="PANTHER" id="PTHR30595:SF6">
    <property type="entry name" value="SCHLAFEN ALBA-2 DOMAIN-CONTAINING PROTEIN"/>
    <property type="match status" value="1"/>
</dbReference>
<dbReference type="InterPro" id="IPR038461">
    <property type="entry name" value="Schlafen_AlbA_2_dom_sf"/>
</dbReference>
<dbReference type="PANTHER" id="PTHR30595">
    <property type="entry name" value="GLPR-RELATED TRANSCRIPTIONAL REPRESSOR"/>
    <property type="match status" value="1"/>
</dbReference>
<evidence type="ECO:0000313" key="3">
    <source>
        <dbReference type="Proteomes" id="UP001623660"/>
    </source>
</evidence>
<keyword evidence="2" id="KW-0067">ATP-binding</keyword>
<sequence>MVNSDIYNLFKELINLPVENECVEFKEAKNDFSFEDLGKYFSALSNEANLKNKRYAWIIFGVKDKGKPRDIVGTNYKNNAERLQALKKDIAMHTSNNITFIEIHELEIENKRIIMFQIPPSPQSVPMAWKGHYYGRDGESLGALNIQELEFIRNQNMVTD</sequence>
<keyword evidence="2" id="KW-0547">Nucleotide-binding</keyword>
<dbReference type="Gene3D" id="3.30.950.30">
    <property type="entry name" value="Schlafen, AAA domain"/>
    <property type="match status" value="1"/>
</dbReference>
<keyword evidence="3" id="KW-1185">Reference proteome</keyword>
<evidence type="ECO:0000259" key="1">
    <source>
        <dbReference type="Pfam" id="PF04326"/>
    </source>
</evidence>
<dbReference type="Proteomes" id="UP001623660">
    <property type="component" value="Unassembled WGS sequence"/>
</dbReference>
<dbReference type="InterPro" id="IPR007421">
    <property type="entry name" value="Schlafen_AlbA_2_dom"/>
</dbReference>
<comment type="caution">
    <text evidence="2">The sequence shown here is derived from an EMBL/GenBank/DDBJ whole genome shotgun (WGS) entry which is preliminary data.</text>
</comment>
<accession>A0ABW8SUL2</accession>
<name>A0ABW8SUL2_9CLOT</name>
<feature type="domain" description="Schlafen AlbA-2" evidence="1">
    <location>
        <begin position="19"/>
        <end position="140"/>
    </location>
</feature>
<protein>
    <submittedName>
        <fullName evidence="2">ATP-binding protein</fullName>
    </submittedName>
</protein>